<gene>
    <name evidence="1" type="ORF">SAMN05421594_0572</name>
</gene>
<organism evidence="1 2">
    <name type="scientific">Chryseobacterium oleae</name>
    <dbReference type="NCBI Taxonomy" id="491207"/>
    <lineage>
        <taxon>Bacteria</taxon>
        <taxon>Pseudomonadati</taxon>
        <taxon>Bacteroidota</taxon>
        <taxon>Flavobacteriia</taxon>
        <taxon>Flavobacteriales</taxon>
        <taxon>Weeksellaceae</taxon>
        <taxon>Chryseobacterium group</taxon>
        <taxon>Chryseobacterium</taxon>
    </lineage>
</organism>
<proteinExistence type="predicted"/>
<accession>A0A1I4VSB1</accession>
<protein>
    <submittedName>
        <fullName evidence="1">Uncharacterized protein</fullName>
    </submittedName>
</protein>
<evidence type="ECO:0000313" key="2">
    <source>
        <dbReference type="Proteomes" id="UP000198769"/>
    </source>
</evidence>
<name>A0A1I4VSB1_CHROL</name>
<keyword evidence="2" id="KW-1185">Reference proteome</keyword>
<sequence>MVNFATQVNDAPANSFIKLKIDSEANSQLTIHLLIQFRHAFC</sequence>
<dbReference type="EMBL" id="FOVD01000001">
    <property type="protein sequence ID" value="SFN04073.1"/>
    <property type="molecule type" value="Genomic_DNA"/>
</dbReference>
<evidence type="ECO:0000313" key="1">
    <source>
        <dbReference type="EMBL" id="SFN04073.1"/>
    </source>
</evidence>
<dbReference type="Proteomes" id="UP000198769">
    <property type="component" value="Unassembled WGS sequence"/>
</dbReference>
<dbReference type="AlphaFoldDB" id="A0A1I4VSB1"/>
<reference evidence="2" key="1">
    <citation type="submission" date="2016-10" db="EMBL/GenBank/DDBJ databases">
        <authorList>
            <person name="Varghese N."/>
            <person name="Submissions S."/>
        </authorList>
    </citation>
    <scope>NUCLEOTIDE SEQUENCE [LARGE SCALE GENOMIC DNA]</scope>
    <source>
        <strain evidence="2">DSM 25575</strain>
    </source>
</reference>